<protein>
    <submittedName>
        <fullName evidence="13">Uncharacterized protein</fullName>
    </submittedName>
</protein>
<dbReference type="InterPro" id="IPR006162">
    <property type="entry name" value="Ppantetheine_attach_site"/>
</dbReference>
<dbReference type="PROSITE" id="PS52004">
    <property type="entry name" value="KS3_2"/>
    <property type="match status" value="1"/>
</dbReference>
<dbReference type="Gene3D" id="3.30.70.3290">
    <property type="match status" value="1"/>
</dbReference>
<dbReference type="SMART" id="SM00827">
    <property type="entry name" value="PKS_AT"/>
    <property type="match status" value="1"/>
</dbReference>
<evidence type="ECO:0000256" key="1">
    <source>
        <dbReference type="ARBA" id="ARBA00005179"/>
    </source>
</evidence>
<dbReference type="Pfam" id="PF00109">
    <property type="entry name" value="ketoacyl-synt"/>
    <property type="match status" value="1"/>
</dbReference>
<feature type="compositionally biased region" description="Basic and acidic residues" evidence="9">
    <location>
        <begin position="1631"/>
        <end position="1642"/>
    </location>
</feature>
<dbReference type="InterPro" id="IPR016035">
    <property type="entry name" value="Acyl_Trfase/lysoPLipase"/>
</dbReference>
<dbReference type="InterPro" id="IPR016039">
    <property type="entry name" value="Thiolase-like"/>
</dbReference>
<evidence type="ECO:0000256" key="5">
    <source>
        <dbReference type="ARBA" id="ARBA00022857"/>
    </source>
</evidence>
<dbReference type="STRING" id="1448320.A0A319DLJ6"/>
<dbReference type="InterPro" id="IPR029063">
    <property type="entry name" value="SAM-dependent_MTases_sf"/>
</dbReference>
<reference evidence="13 14" key="1">
    <citation type="submission" date="2018-02" db="EMBL/GenBank/DDBJ databases">
        <title>The genomes of Aspergillus section Nigri reveals drivers in fungal speciation.</title>
        <authorList>
            <consortium name="DOE Joint Genome Institute"/>
            <person name="Vesth T.C."/>
            <person name="Nybo J."/>
            <person name="Theobald S."/>
            <person name="Brandl J."/>
            <person name="Frisvad J.C."/>
            <person name="Nielsen K.F."/>
            <person name="Lyhne E.K."/>
            <person name="Kogle M.E."/>
            <person name="Kuo A."/>
            <person name="Riley R."/>
            <person name="Clum A."/>
            <person name="Nolan M."/>
            <person name="Lipzen A."/>
            <person name="Salamov A."/>
            <person name="Henrissat B."/>
            <person name="Wiebenga A."/>
            <person name="De vries R.P."/>
            <person name="Grigoriev I.V."/>
            <person name="Mortensen U.H."/>
            <person name="Andersen M.R."/>
            <person name="Baker S.E."/>
        </authorList>
    </citation>
    <scope>NUCLEOTIDE SEQUENCE [LARGE SCALE GENOMIC DNA]</scope>
    <source>
        <strain evidence="13 14">CBS 707.79</strain>
    </source>
</reference>
<dbReference type="EMBL" id="KZ825811">
    <property type="protein sequence ID" value="PYH98411.1"/>
    <property type="molecule type" value="Genomic_DNA"/>
</dbReference>
<feature type="compositionally biased region" description="Polar residues" evidence="9">
    <location>
        <begin position="1740"/>
        <end position="1755"/>
    </location>
</feature>
<keyword evidence="14" id="KW-1185">Reference proteome</keyword>
<dbReference type="InterPro" id="IPR009081">
    <property type="entry name" value="PP-bd_ACP"/>
</dbReference>
<dbReference type="Proteomes" id="UP000247810">
    <property type="component" value="Unassembled WGS sequence"/>
</dbReference>
<feature type="region of interest" description="Disordered" evidence="9">
    <location>
        <begin position="1599"/>
        <end position="1642"/>
    </location>
</feature>
<dbReference type="SMART" id="SM00823">
    <property type="entry name" value="PKS_PP"/>
    <property type="match status" value="1"/>
</dbReference>
<dbReference type="InterPro" id="IPR014030">
    <property type="entry name" value="Ketoacyl_synth_N"/>
</dbReference>
<dbReference type="Gene3D" id="3.40.50.150">
    <property type="entry name" value="Vaccinia Virus protein VP39"/>
    <property type="match status" value="1"/>
</dbReference>
<keyword evidence="2" id="KW-0596">Phosphopantetheine</keyword>
<dbReference type="Gene3D" id="3.40.366.10">
    <property type="entry name" value="Malonyl-Coenzyme A Acyl Carrier Protein, domain 2"/>
    <property type="match status" value="2"/>
</dbReference>
<dbReference type="SUPFAM" id="SSF51735">
    <property type="entry name" value="NAD(P)-binding Rossmann-fold domains"/>
    <property type="match status" value="1"/>
</dbReference>
<dbReference type="InterPro" id="IPR020841">
    <property type="entry name" value="PKS_Beta-ketoAc_synthase_dom"/>
</dbReference>
<keyword evidence="7" id="KW-0012">Acyltransferase</keyword>
<dbReference type="SUPFAM" id="SSF53335">
    <property type="entry name" value="S-adenosyl-L-methionine-dependent methyltransferases"/>
    <property type="match status" value="1"/>
</dbReference>
<feature type="domain" description="Carrier" evidence="10">
    <location>
        <begin position="1640"/>
        <end position="1714"/>
    </location>
</feature>
<dbReference type="InterPro" id="IPR042104">
    <property type="entry name" value="PKS_dehydratase_sf"/>
</dbReference>
<dbReference type="SUPFAM" id="SSF55048">
    <property type="entry name" value="Probable ACP-binding domain of malonyl-CoA ACP transacylase"/>
    <property type="match status" value="1"/>
</dbReference>
<feature type="domain" description="PKS/mFAS DH" evidence="12">
    <location>
        <begin position="1277"/>
        <end position="1586"/>
    </location>
</feature>
<dbReference type="InterPro" id="IPR032088">
    <property type="entry name" value="SAT"/>
</dbReference>
<dbReference type="Pfam" id="PF16073">
    <property type="entry name" value="SAT"/>
    <property type="match status" value="1"/>
</dbReference>
<dbReference type="Pfam" id="PF08242">
    <property type="entry name" value="Methyltransf_12"/>
    <property type="match status" value="1"/>
</dbReference>
<dbReference type="Gene3D" id="3.40.47.10">
    <property type="match status" value="1"/>
</dbReference>
<accession>A0A319DLJ6</accession>
<dbReference type="PANTHER" id="PTHR45681:SF6">
    <property type="entry name" value="POLYKETIDE SYNTHASE 37"/>
    <property type="match status" value="1"/>
</dbReference>
<feature type="region of interest" description="Disordered" evidence="9">
    <location>
        <begin position="1716"/>
        <end position="1755"/>
    </location>
</feature>
<evidence type="ECO:0000256" key="7">
    <source>
        <dbReference type="ARBA" id="ARBA00023315"/>
    </source>
</evidence>
<gene>
    <name evidence="13" type="ORF">BO71DRAFT_371050</name>
</gene>
<dbReference type="InterPro" id="IPR014043">
    <property type="entry name" value="Acyl_transferase_dom"/>
</dbReference>
<dbReference type="Pfam" id="PF07993">
    <property type="entry name" value="NAD_binding_4"/>
    <property type="match status" value="1"/>
</dbReference>
<comment type="pathway">
    <text evidence="1">Secondary metabolite biosynthesis.</text>
</comment>
<evidence type="ECO:0000313" key="13">
    <source>
        <dbReference type="EMBL" id="PYH98411.1"/>
    </source>
</evidence>
<dbReference type="InterPro" id="IPR049900">
    <property type="entry name" value="PKS_mFAS_DH"/>
</dbReference>
<dbReference type="SUPFAM" id="SSF47336">
    <property type="entry name" value="ACP-like"/>
    <property type="match status" value="1"/>
</dbReference>
<dbReference type="Pfam" id="PF02801">
    <property type="entry name" value="Ketoacyl-synt_C"/>
    <property type="match status" value="1"/>
</dbReference>
<dbReference type="GO" id="GO:0031177">
    <property type="term" value="F:phosphopantetheine binding"/>
    <property type="evidence" value="ECO:0007669"/>
    <property type="project" value="InterPro"/>
</dbReference>
<organism evidence="13 14">
    <name type="scientific">Aspergillus ellipticus CBS 707.79</name>
    <dbReference type="NCBI Taxonomy" id="1448320"/>
    <lineage>
        <taxon>Eukaryota</taxon>
        <taxon>Fungi</taxon>
        <taxon>Dikarya</taxon>
        <taxon>Ascomycota</taxon>
        <taxon>Pezizomycotina</taxon>
        <taxon>Eurotiomycetes</taxon>
        <taxon>Eurotiomycetidae</taxon>
        <taxon>Eurotiales</taxon>
        <taxon>Aspergillaceae</taxon>
        <taxon>Aspergillus</taxon>
        <taxon>Aspergillus subgen. Circumdati</taxon>
    </lineage>
</organism>
<dbReference type="PROSITE" id="PS00012">
    <property type="entry name" value="PHOSPHOPANTETHEINE"/>
    <property type="match status" value="1"/>
</dbReference>
<name>A0A319DLJ6_9EURO</name>
<dbReference type="Pfam" id="PF18558">
    <property type="entry name" value="HTH_51"/>
    <property type="match status" value="1"/>
</dbReference>
<dbReference type="InterPro" id="IPR036736">
    <property type="entry name" value="ACP-like_sf"/>
</dbReference>
<evidence type="ECO:0000259" key="10">
    <source>
        <dbReference type="PROSITE" id="PS50075"/>
    </source>
</evidence>
<evidence type="ECO:0000259" key="12">
    <source>
        <dbReference type="PROSITE" id="PS52019"/>
    </source>
</evidence>
<dbReference type="Pfam" id="PF00698">
    <property type="entry name" value="Acyl_transf_1"/>
    <property type="match status" value="1"/>
</dbReference>
<dbReference type="CDD" id="cd00833">
    <property type="entry name" value="PKS"/>
    <property type="match status" value="1"/>
</dbReference>
<dbReference type="SUPFAM" id="SSF53901">
    <property type="entry name" value="Thiolase-like"/>
    <property type="match status" value="1"/>
</dbReference>
<feature type="region of interest" description="C-terminal hotdog fold" evidence="8">
    <location>
        <begin position="1438"/>
        <end position="1586"/>
    </location>
</feature>
<evidence type="ECO:0000256" key="6">
    <source>
        <dbReference type="ARBA" id="ARBA00023268"/>
    </source>
</evidence>
<evidence type="ECO:0000256" key="2">
    <source>
        <dbReference type="ARBA" id="ARBA00022450"/>
    </source>
</evidence>
<dbReference type="InterPro" id="IPR020806">
    <property type="entry name" value="PKS_PP-bd"/>
</dbReference>
<feature type="active site" description="Proton donor; for dehydratase activity" evidence="8">
    <location>
        <position position="1494"/>
    </location>
</feature>
<proteinExistence type="predicted"/>
<dbReference type="Pfam" id="PF00550">
    <property type="entry name" value="PP-binding"/>
    <property type="match status" value="1"/>
</dbReference>
<dbReference type="SMART" id="SM01294">
    <property type="entry name" value="PKS_PP_betabranch"/>
    <property type="match status" value="1"/>
</dbReference>
<feature type="region of interest" description="N-terminal hotdog fold" evidence="8">
    <location>
        <begin position="1277"/>
        <end position="1409"/>
    </location>
</feature>
<dbReference type="OrthoDB" id="329835at2759"/>
<dbReference type="PROSITE" id="PS50075">
    <property type="entry name" value="CARRIER"/>
    <property type="match status" value="1"/>
</dbReference>
<dbReference type="Gene3D" id="1.10.1200.10">
    <property type="entry name" value="ACP-like"/>
    <property type="match status" value="1"/>
</dbReference>
<dbReference type="InterPro" id="IPR041068">
    <property type="entry name" value="HTH_51"/>
</dbReference>
<dbReference type="PROSITE" id="PS52019">
    <property type="entry name" value="PKS_MFAS_DH"/>
    <property type="match status" value="1"/>
</dbReference>
<feature type="active site" description="Proton acceptor; for dehydratase activity" evidence="8">
    <location>
        <position position="1309"/>
    </location>
</feature>
<keyword evidence="6" id="KW-0511">Multifunctional enzyme</keyword>
<dbReference type="InterPro" id="IPR001227">
    <property type="entry name" value="Ac_transferase_dom_sf"/>
</dbReference>
<keyword evidence="4" id="KW-0808">Transferase</keyword>
<dbReference type="GO" id="GO:0044550">
    <property type="term" value="P:secondary metabolite biosynthetic process"/>
    <property type="evidence" value="ECO:0007669"/>
    <property type="project" value="UniProtKB-ARBA"/>
</dbReference>
<dbReference type="GO" id="GO:0016746">
    <property type="term" value="F:acyltransferase activity"/>
    <property type="evidence" value="ECO:0007669"/>
    <property type="project" value="UniProtKB-KW"/>
</dbReference>
<dbReference type="VEuPathDB" id="FungiDB:BO71DRAFT_371050"/>
<sequence length="2590" mass="282093">MVTTTRPSSPRDTLLLFGPQALAFTPATFAALRTKITDTPETAWIGETISTLPALWDRVVEKFPQYGPLGGSQLLRNLTRWFETGTMDHAEPQLPNILLSPMVVVTQLTEYIQYLRVTPPHAAGQRVETLGFCTGLLSALAASLAPDLEGLRHHGATAIRLAMVIGAVVDAQEISSPHGPSKSLAVAWDSPETKDRLTQTLQQFPEAYVSVEYDRNRATVTTASSTLLALQQRLRSAGLIASEIGLRGRFHSACYEDDIESLVEFCDSMPSLYLPDATALTLPTRSNDAGALILGGWLHHFALRSILLDTSHWYQTLDAARQSCLTTSASMVISFGPERCIPPSILKGLGSPVLTMAEYPPKPSPGMGNPYDIAVVGMSCKVAGADDVDEFWKLLCDAESQHQEVPKERFGFESAWREVDPTRKWYGNFINEHDCFDHKFFKKSAREIAATDPQQRQMLQVAYQAVEQSGYFTTPKSDKDRKIGCYIGVCAADYEYNVACHPPNAFMATGNLKSFVAGKISHWFGWTGPGLCIDTACSSSLVAVHQACQAILSGDCTAALAGGANIITHPLWYQNLAAASFLSPTGQCKPFDASADGYCRGEGFAAVFLKKMSTAIADGDMIIGSIPATAVNQNQNCTPVFVPNAPTLSDLFRDVLDKSQLDAQQITVVEAHGTGTQVGDPAEYQSIRNVLGGPVRSTPLLFGSVKGLVGHTECTSGAVSLVKTLLMLQHGAIPPQPSFDTMNPEIPVSSSDNMQIATRFTPWNEDYRAALINNYGACGSNASMVVAQAPTRTKRGAARRGSIVLEHPFRICGSDDRALRAYSGRLLRFLAKDKDPRSLADLAFNVSRQSNPTLDRALIFTCRTTQELEDKLTSFVGGEPGAVSAGKPKSPRQVILCFGGQISTYVGLDRELYENVALLRKHLEVCDSACRALGVDSIFPGIFQKAPISDPVRLQTILFSSQYSAAKAWIDSGVRPVAAVGHSFGELTALCITGVLSLSDAMRMIVGRATVIRDSWGHEKGSMIAVEADEGRIQLLLAEAAKRCAQANETAPTIACVNGPTSYTLAGSTRSIDIATEAIGSLSGAASLRSKRLKVTNAFHSTLVEPLMTDLEKVGRQLAFNNTPSIPLERATESRSDASLTASYVADHMRRPVYFSQAVQRLAQQWPDSVWLEAGSNSTITSMASRALGSPKSLHFQPVNITSDDAWSMLTASTLNLWKQGVCTTFWAYHAVQTHEYSPLLLPPYQFEPSRHWMELKVPSPTGEAKALSGPHDEEPPTTLWTLVESTAQRARFQINTAAPKYVAMVSGHVIAHTAPICPATVEIDIVVEALRSLRPDFVDANLQPQVSAVSNQSPICIDPNRAVWLECHAVEPNSAVWDWKILSDSLQKPGSSSSVHVVGKLAFLSGEQVEQQANDFTRLERLVGHKRCVSLLNTEEADDIIQGRNIYSTFASVVDYGEQYRGLKKIVGKDLESAGRVHKKASEESWLDAHLGDCFSQVGGIWVNCMTDHSPEDMFIATGFEKWVRSPALRHGHPRAEVWDVLACHHRSSDQTYMTDIFIFDAVHGTLAEIILGINYHKVAKASMSKILARLSGGEALHSATPRTHPESSPPEPLGASAPNNKTSGAAARGPEKKNSSTPDVLEKSRALLAEISGLEPGEIEPETGLADIGIDSLMGMELARDLEGLFKCPLLGDELANVTTFQELVQYVQSAVGVPTDGAEPESDPDNASQDHIAPSPSDGSSTDLTVDSSLEGESTTNISSYLPSVGMGKPVSAPVASYGTLTLSPSSILGAFEESKRLTDHFIAEYRCADYVDTILPKQTQLCVALAVEAFEQLGCPLRTAVAGQQLDRLSHSPKHTQLAQYLYRLLSDDARLLDICDGRITRTHMAVPKPSEQILRDLLRLYPDHEWANRLAFFTGARLAGVLRGDTDGLALIFGTDEGRELVAGLYGDSLLNKLSYRQMEDIVTRLASRLPMDSGPLRILEMGAGTGGTTKGMVPLLARLGIPVEYTFTDLSGSFVAAARKKYKEYPFMKFQVHDIEKPPSDQLRHTQHIVIASNAIHATHSLIDSSRHVREFLRPDGFLMMVEMTQPVHWVDIIFGLFDGWWLFDDGRDHAIAPAQRWETVLHSVGYGQVDWTDGHRPEVQIQRVIVALASGPRYGRQPIPAPPAHPVSTNNASRQAAVREYVQTYTQGFSLPGPSDLTAAASPWEQCVLITGATGSLGVHLVAAVAALDHVKTVVCLNRRSPTDPERRQQQAFEQRGILLEAASMSKVRVLQTDSSKPQLGLEDEVYRSLITSTTHIVHNAWPMTGKRPLAGLESQFQAMRNLIDLAAQCASVRPSGSQISFQLVSSIATVGYYPLWSGQTLVPEARMGIESVLANGYGEAKFVCEQMLDQTLHRHPERFRAMVVRPGQIAGSTTSGYWNPMEHLAFLFKSAQTLQVFPDFQGDLCWTPVNDVAAALSELLISPSDQTPSPVYHIDNPRRQPWGEMVPVLTEALGIPAGNVIPFADWVRRVRAFPGAAEWDNPAALLIDFLDEHFARMSCGGLLLDTRQAQRDSPSLAAVGPVSAELARKYIQGWKATGFLHG</sequence>
<dbReference type="InterPro" id="IPR016036">
    <property type="entry name" value="Malonyl_transacylase_ACP-bd"/>
</dbReference>
<dbReference type="Gene3D" id="3.10.129.110">
    <property type="entry name" value="Polyketide synthase dehydratase"/>
    <property type="match status" value="1"/>
</dbReference>
<dbReference type="InterPro" id="IPR014031">
    <property type="entry name" value="Ketoacyl_synth_C"/>
</dbReference>
<dbReference type="PANTHER" id="PTHR45681">
    <property type="entry name" value="POLYKETIDE SYNTHASE 44-RELATED"/>
    <property type="match status" value="1"/>
</dbReference>
<dbReference type="SUPFAM" id="SSF52151">
    <property type="entry name" value="FabD/lysophospholipase-like"/>
    <property type="match status" value="1"/>
</dbReference>
<feature type="domain" description="Ketosynthase family 3 (KS3)" evidence="11">
    <location>
        <begin position="370"/>
        <end position="788"/>
    </location>
</feature>
<keyword evidence="5" id="KW-0521">NADP</keyword>
<evidence type="ECO:0000256" key="8">
    <source>
        <dbReference type="PROSITE-ProRule" id="PRU01363"/>
    </source>
</evidence>
<keyword evidence="3" id="KW-0597">Phosphoprotein</keyword>
<dbReference type="InterPro" id="IPR013217">
    <property type="entry name" value="Methyltransf_12"/>
</dbReference>
<evidence type="ECO:0000256" key="4">
    <source>
        <dbReference type="ARBA" id="ARBA00022679"/>
    </source>
</evidence>
<evidence type="ECO:0000313" key="14">
    <source>
        <dbReference type="Proteomes" id="UP000247810"/>
    </source>
</evidence>
<dbReference type="InterPro" id="IPR013120">
    <property type="entry name" value="FAR_NAD-bd"/>
</dbReference>
<dbReference type="SMART" id="SM00825">
    <property type="entry name" value="PKS_KS"/>
    <property type="match status" value="1"/>
</dbReference>
<evidence type="ECO:0000259" key="11">
    <source>
        <dbReference type="PROSITE" id="PS52004"/>
    </source>
</evidence>
<evidence type="ECO:0000256" key="9">
    <source>
        <dbReference type="SAM" id="MobiDB-lite"/>
    </source>
</evidence>
<dbReference type="InterPro" id="IPR036291">
    <property type="entry name" value="NAD(P)-bd_dom_sf"/>
</dbReference>
<dbReference type="Gene3D" id="3.40.50.720">
    <property type="entry name" value="NAD(P)-binding Rossmann-like Domain"/>
    <property type="match status" value="1"/>
</dbReference>
<dbReference type="InterPro" id="IPR050444">
    <property type="entry name" value="Polyketide_Synthase"/>
</dbReference>
<evidence type="ECO:0000256" key="3">
    <source>
        <dbReference type="ARBA" id="ARBA00022553"/>
    </source>
</evidence>